<dbReference type="Proteomes" id="UP000326289">
    <property type="component" value="Unassembled WGS sequence"/>
</dbReference>
<evidence type="ECO:0000256" key="1">
    <source>
        <dbReference type="SAM" id="Phobius"/>
    </source>
</evidence>
<keyword evidence="3" id="KW-1185">Reference proteome</keyword>
<dbReference type="AlphaFoldDB" id="A0A5N6IUM1"/>
<name>A0A5N6IUM1_9EURO</name>
<gene>
    <name evidence="2" type="ORF">BDV30DRAFT_215278</name>
</gene>
<feature type="transmembrane region" description="Helical" evidence="1">
    <location>
        <begin position="32"/>
        <end position="52"/>
    </location>
</feature>
<sequence length="64" mass="7498">MLQDAQTMKILLPKSLPLSALRNRFLRRESLVHIRNATVNLVILTTYFLYWLTSFNVTYGRLVS</sequence>
<keyword evidence="1" id="KW-1133">Transmembrane helix</keyword>
<keyword evidence="1" id="KW-0472">Membrane</keyword>
<evidence type="ECO:0000313" key="2">
    <source>
        <dbReference type="EMBL" id="KAB8270362.1"/>
    </source>
</evidence>
<protein>
    <submittedName>
        <fullName evidence="2">Uncharacterized protein</fullName>
    </submittedName>
</protein>
<dbReference type="EMBL" id="ML732831">
    <property type="protein sequence ID" value="KAB8270362.1"/>
    <property type="molecule type" value="Genomic_DNA"/>
</dbReference>
<accession>A0A5N6IUM1</accession>
<reference evidence="2 3" key="1">
    <citation type="submission" date="2019-04" db="EMBL/GenBank/DDBJ databases">
        <title>Fungal friends and foes A comparative genomics study of 23 Aspergillus species from section Flavi.</title>
        <authorList>
            <consortium name="DOE Joint Genome Institute"/>
            <person name="Kjaerbolling I."/>
            <person name="Vesth T.C."/>
            <person name="Frisvad J.C."/>
            <person name="Nybo J.L."/>
            <person name="Theobald S."/>
            <person name="Kildgaard S."/>
            <person name="Petersen T.I."/>
            <person name="Kuo A."/>
            <person name="Sato A."/>
            <person name="Lyhne E.K."/>
            <person name="Kogle M.E."/>
            <person name="Wiebenga A."/>
            <person name="Kun R.S."/>
            <person name="Lubbers R.J."/>
            <person name="Makela M.R."/>
            <person name="Barry K."/>
            <person name="Chovatia M."/>
            <person name="Clum A."/>
            <person name="Daum C."/>
            <person name="Haridas S."/>
            <person name="He G."/>
            <person name="LaButti K."/>
            <person name="Lipzen A."/>
            <person name="Mondo S."/>
            <person name="Pangilinan J."/>
            <person name="Riley R."/>
            <person name="Salamov A."/>
            <person name="Simmons B.A."/>
            <person name="Magnuson J.K."/>
            <person name="Henrissat B."/>
            <person name="Mortensen U.H."/>
            <person name="Larsen T.O."/>
            <person name="De vries R.P."/>
            <person name="Grigoriev I.V."/>
            <person name="Machida M."/>
            <person name="Baker S.E."/>
            <person name="Andersen M.R."/>
        </authorList>
    </citation>
    <scope>NUCLEOTIDE SEQUENCE [LARGE SCALE GENOMIC DNA]</scope>
    <source>
        <strain evidence="2 3">CBS 117635</strain>
    </source>
</reference>
<proteinExistence type="predicted"/>
<keyword evidence="1" id="KW-0812">Transmembrane</keyword>
<evidence type="ECO:0000313" key="3">
    <source>
        <dbReference type="Proteomes" id="UP000326289"/>
    </source>
</evidence>
<organism evidence="2 3">
    <name type="scientific">Aspergillus minisclerotigenes</name>
    <dbReference type="NCBI Taxonomy" id="656917"/>
    <lineage>
        <taxon>Eukaryota</taxon>
        <taxon>Fungi</taxon>
        <taxon>Dikarya</taxon>
        <taxon>Ascomycota</taxon>
        <taxon>Pezizomycotina</taxon>
        <taxon>Eurotiomycetes</taxon>
        <taxon>Eurotiomycetidae</taxon>
        <taxon>Eurotiales</taxon>
        <taxon>Aspergillaceae</taxon>
        <taxon>Aspergillus</taxon>
        <taxon>Aspergillus subgen. Circumdati</taxon>
    </lineage>
</organism>